<protein>
    <submittedName>
        <fullName evidence="1">Uncharacterized protein</fullName>
    </submittedName>
</protein>
<sequence>MKVRLEILEGFHNTRRQLKLRFQENNPALTGRTKVILEANNVQGNDNKFGVDVRREPFFIRAPGAAGPAAGGRRRARLYV</sequence>
<dbReference type="Proteomes" id="UP000299102">
    <property type="component" value="Unassembled WGS sequence"/>
</dbReference>
<evidence type="ECO:0000313" key="2">
    <source>
        <dbReference type="Proteomes" id="UP000299102"/>
    </source>
</evidence>
<proteinExistence type="predicted"/>
<comment type="caution">
    <text evidence="1">The sequence shown here is derived from an EMBL/GenBank/DDBJ whole genome shotgun (WGS) entry which is preliminary data.</text>
</comment>
<gene>
    <name evidence="1" type="ORF">EVAR_3872_1</name>
</gene>
<name>A0A4C1SRA5_EUMVA</name>
<dbReference type="AlphaFoldDB" id="A0A4C1SRA5"/>
<accession>A0A4C1SRA5</accession>
<reference evidence="1 2" key="1">
    <citation type="journal article" date="2019" name="Commun. Biol.">
        <title>The bagworm genome reveals a unique fibroin gene that provides high tensile strength.</title>
        <authorList>
            <person name="Kono N."/>
            <person name="Nakamura H."/>
            <person name="Ohtoshi R."/>
            <person name="Tomita M."/>
            <person name="Numata K."/>
            <person name="Arakawa K."/>
        </authorList>
    </citation>
    <scope>NUCLEOTIDE SEQUENCE [LARGE SCALE GENOMIC DNA]</scope>
</reference>
<evidence type="ECO:0000313" key="1">
    <source>
        <dbReference type="EMBL" id="GBP04494.1"/>
    </source>
</evidence>
<organism evidence="1 2">
    <name type="scientific">Eumeta variegata</name>
    <name type="common">Bagworm moth</name>
    <name type="synonym">Eumeta japonica</name>
    <dbReference type="NCBI Taxonomy" id="151549"/>
    <lineage>
        <taxon>Eukaryota</taxon>
        <taxon>Metazoa</taxon>
        <taxon>Ecdysozoa</taxon>
        <taxon>Arthropoda</taxon>
        <taxon>Hexapoda</taxon>
        <taxon>Insecta</taxon>
        <taxon>Pterygota</taxon>
        <taxon>Neoptera</taxon>
        <taxon>Endopterygota</taxon>
        <taxon>Lepidoptera</taxon>
        <taxon>Glossata</taxon>
        <taxon>Ditrysia</taxon>
        <taxon>Tineoidea</taxon>
        <taxon>Psychidae</taxon>
        <taxon>Oiketicinae</taxon>
        <taxon>Eumeta</taxon>
    </lineage>
</organism>
<keyword evidence="2" id="KW-1185">Reference proteome</keyword>
<dbReference type="EMBL" id="BGZK01000014">
    <property type="protein sequence ID" value="GBP04494.1"/>
    <property type="molecule type" value="Genomic_DNA"/>
</dbReference>